<evidence type="ECO:0000313" key="4">
    <source>
        <dbReference type="EMBL" id="RAM01371.1"/>
    </source>
</evidence>
<dbReference type="Proteomes" id="UP000293902">
    <property type="component" value="Chromosome"/>
</dbReference>
<feature type="domain" description="Ice-binding protein C-terminal" evidence="2">
    <location>
        <begin position="186"/>
        <end position="209"/>
    </location>
</feature>
<proteinExistence type="predicted"/>
<dbReference type="EMBL" id="CP036313">
    <property type="protein sequence ID" value="QBH14863.1"/>
    <property type="molecule type" value="Genomic_DNA"/>
</dbReference>
<dbReference type="OrthoDB" id="7052168at2"/>
<dbReference type="Pfam" id="PF07589">
    <property type="entry name" value="PEP-CTERM"/>
    <property type="match status" value="1"/>
</dbReference>
<feature type="chain" id="PRO_5030062880" evidence="1">
    <location>
        <begin position="23"/>
        <end position="210"/>
    </location>
</feature>
<dbReference type="AlphaFoldDB" id="A0A328F9R5"/>
<dbReference type="NCBIfam" id="TIGR02595">
    <property type="entry name" value="PEP_CTERM"/>
    <property type="match status" value="1"/>
</dbReference>
<evidence type="ECO:0000313" key="5">
    <source>
        <dbReference type="Proteomes" id="UP000248798"/>
    </source>
</evidence>
<evidence type="ECO:0000256" key="1">
    <source>
        <dbReference type="SAM" id="SignalP"/>
    </source>
</evidence>
<evidence type="ECO:0000313" key="3">
    <source>
        <dbReference type="EMBL" id="QBH14863.1"/>
    </source>
</evidence>
<accession>A0A328F9R5</accession>
<keyword evidence="1" id="KW-0732">Signal</keyword>
<dbReference type="EMBL" id="QLNI01000028">
    <property type="protein sequence ID" value="RAM01371.1"/>
    <property type="molecule type" value="Genomic_DNA"/>
</dbReference>
<sequence length="210" mass="23513">MRKFLFLIGFLLSIGIIGQASAITIQNASFEDGLDASNGWDNSGTVATSSSFYYRMYDTTFNATDGDDFAQLTGDTYIYQELSWSTGDIISFDWNFLSFDSGLLTDSWYFGVYNLNSGDLIETIVTMSFEELVVFPIEWQPFSYKFESDSKADYAIIFGVSIDPDNYSYSSYEPSVLLVDNITTTTIPEPATMFLLAFGLLSIAGIRRKL</sequence>
<protein>
    <submittedName>
        <fullName evidence="3">PEP-CTERM sorting domain-containing protein</fullName>
    </submittedName>
</protein>
<reference evidence="3 6" key="2">
    <citation type="submission" date="2019-02" db="EMBL/GenBank/DDBJ databases">
        <title>Complete genome sequence of Desulfobacter hydrogenophilus AcRS1.</title>
        <authorList>
            <person name="Marietou A."/>
            <person name="Lund M.B."/>
            <person name="Marshall I.P.G."/>
            <person name="Schreiber L."/>
            <person name="Jorgensen B."/>
        </authorList>
    </citation>
    <scope>NUCLEOTIDE SEQUENCE [LARGE SCALE GENOMIC DNA]</scope>
    <source>
        <strain evidence="3 6">AcRS1</strain>
    </source>
</reference>
<evidence type="ECO:0000259" key="2">
    <source>
        <dbReference type="Pfam" id="PF07589"/>
    </source>
</evidence>
<dbReference type="RefSeq" id="WP_111957813.1">
    <property type="nucleotide sequence ID" value="NZ_CP036313.1"/>
</dbReference>
<feature type="signal peptide" evidence="1">
    <location>
        <begin position="1"/>
        <end position="22"/>
    </location>
</feature>
<name>A0A328F9R5_9BACT</name>
<evidence type="ECO:0000313" key="6">
    <source>
        <dbReference type="Proteomes" id="UP000293902"/>
    </source>
</evidence>
<dbReference type="Proteomes" id="UP000248798">
    <property type="component" value="Unassembled WGS sequence"/>
</dbReference>
<dbReference type="InterPro" id="IPR013424">
    <property type="entry name" value="Ice-binding_C"/>
</dbReference>
<keyword evidence="6" id="KW-1185">Reference proteome</keyword>
<reference evidence="4 5" key="1">
    <citation type="submission" date="2018-06" db="EMBL/GenBank/DDBJ databases">
        <title>Complete Genome Sequence of Desulfobacter hydrogenophilus (DSM3380).</title>
        <authorList>
            <person name="Marietou A."/>
            <person name="Schreiber L."/>
            <person name="Marshall I."/>
            <person name="Jorgensen B."/>
        </authorList>
    </citation>
    <scope>NUCLEOTIDE SEQUENCE [LARGE SCALE GENOMIC DNA]</scope>
    <source>
        <strain evidence="4 5">DSM 3380</strain>
    </source>
</reference>
<gene>
    <name evidence="4" type="ORF">DO021_14205</name>
    <name evidence="3" type="ORF">EYB58_19230</name>
</gene>
<organism evidence="4 5">
    <name type="scientific">Desulfobacter hydrogenophilus</name>
    <dbReference type="NCBI Taxonomy" id="2291"/>
    <lineage>
        <taxon>Bacteria</taxon>
        <taxon>Pseudomonadati</taxon>
        <taxon>Thermodesulfobacteriota</taxon>
        <taxon>Desulfobacteria</taxon>
        <taxon>Desulfobacterales</taxon>
        <taxon>Desulfobacteraceae</taxon>
        <taxon>Desulfobacter</taxon>
    </lineage>
</organism>